<comment type="caution">
    <text evidence="2">The sequence shown here is derived from an EMBL/GenBank/DDBJ whole genome shotgun (WGS) entry which is preliminary data.</text>
</comment>
<feature type="transmembrane region" description="Helical" evidence="1">
    <location>
        <begin position="74"/>
        <end position="94"/>
    </location>
</feature>
<accession>A0A8T4I9E9</accession>
<dbReference type="RefSeq" id="WP_284052540.1">
    <property type="nucleotide sequence ID" value="NZ_JAGRQC010000001.1"/>
</dbReference>
<dbReference type="AlphaFoldDB" id="A0A8T4I9E9"/>
<organism evidence="2 3">
    <name type="scientific">Stakelama marina</name>
    <dbReference type="NCBI Taxonomy" id="2826939"/>
    <lineage>
        <taxon>Bacteria</taxon>
        <taxon>Pseudomonadati</taxon>
        <taxon>Pseudomonadota</taxon>
        <taxon>Alphaproteobacteria</taxon>
        <taxon>Sphingomonadales</taxon>
        <taxon>Sphingomonadaceae</taxon>
        <taxon>Stakelama</taxon>
    </lineage>
</organism>
<evidence type="ECO:0000313" key="2">
    <source>
        <dbReference type="EMBL" id="MBR0551257.1"/>
    </source>
</evidence>
<feature type="transmembrane region" description="Helical" evidence="1">
    <location>
        <begin position="6"/>
        <end position="30"/>
    </location>
</feature>
<dbReference type="Gene3D" id="1.20.120.1630">
    <property type="match status" value="1"/>
</dbReference>
<dbReference type="GO" id="GO:0016020">
    <property type="term" value="C:membrane"/>
    <property type="evidence" value="ECO:0007669"/>
    <property type="project" value="UniProtKB-SubCell"/>
</dbReference>
<feature type="transmembrane region" description="Helical" evidence="1">
    <location>
        <begin position="134"/>
        <end position="161"/>
    </location>
</feature>
<keyword evidence="3" id="KW-1185">Reference proteome</keyword>
<sequence>MTLIDHILYALCWLSFGMVHSLLSGATVRSGLGRLVGRWHRLTFNAVALVHLALILWAGRLLAGDDTAFALPEWLFWIMNAMVAGGLLLGAAALRSYRAGPFLGWAQLRGEGDDETELEIGGLHRWMRHPLYTAGFLLLWGLARSQLATATALWASLYFVIGSRIEERRLVARFGAAYRRYRAQTPAFFPRPGR</sequence>
<dbReference type="EMBL" id="JAGRQC010000001">
    <property type="protein sequence ID" value="MBR0551257.1"/>
    <property type="molecule type" value="Genomic_DNA"/>
</dbReference>
<gene>
    <name evidence="2" type="ORF">J7S20_01915</name>
</gene>
<evidence type="ECO:0000256" key="1">
    <source>
        <dbReference type="SAM" id="Phobius"/>
    </source>
</evidence>
<reference evidence="2" key="1">
    <citation type="submission" date="2021-04" db="EMBL/GenBank/DDBJ databases">
        <title>Ouciella asimina sp. nov., isolated from the surface seawater in the hydrothermal field of Okinawa Trough.</title>
        <authorList>
            <person name="Shuang W."/>
        </authorList>
    </citation>
    <scope>NUCLEOTIDE SEQUENCE</scope>
    <source>
        <strain evidence="2">LXI357</strain>
    </source>
</reference>
<dbReference type="Proteomes" id="UP000676996">
    <property type="component" value="Unassembled WGS sequence"/>
</dbReference>
<evidence type="ECO:0000313" key="3">
    <source>
        <dbReference type="Proteomes" id="UP000676996"/>
    </source>
</evidence>
<keyword evidence="1" id="KW-0472">Membrane</keyword>
<feature type="transmembrane region" description="Helical" evidence="1">
    <location>
        <begin position="42"/>
        <end position="62"/>
    </location>
</feature>
<name>A0A8T4I9E9_9SPHN</name>
<keyword evidence="1" id="KW-0812">Transmembrane</keyword>
<protein>
    <submittedName>
        <fullName evidence="2">Isoprenylcysteine carboxylmethyltransferase family protein</fullName>
    </submittedName>
</protein>
<keyword evidence="1" id="KW-1133">Transmembrane helix</keyword>
<proteinExistence type="predicted"/>